<dbReference type="EMBL" id="CP023322">
    <property type="protein sequence ID" value="ATY59595.1"/>
    <property type="molecule type" value="Genomic_DNA"/>
</dbReference>
<feature type="transmembrane region" description="Helical" evidence="6">
    <location>
        <begin position="72"/>
        <end position="104"/>
    </location>
</feature>
<dbReference type="PANTHER" id="PTHR19317">
    <property type="entry name" value="PRENYLATED RAB ACCEPTOR 1-RELATED"/>
    <property type="match status" value="1"/>
</dbReference>
<keyword evidence="2 6" id="KW-0812">Transmembrane</keyword>
<feature type="compositionally biased region" description="Polar residues" evidence="5">
    <location>
        <begin position="251"/>
        <end position="263"/>
    </location>
</feature>
<evidence type="ECO:0000256" key="5">
    <source>
        <dbReference type="SAM" id="MobiDB-lite"/>
    </source>
</evidence>
<evidence type="ECO:0000256" key="4">
    <source>
        <dbReference type="ARBA" id="ARBA00023136"/>
    </source>
</evidence>
<evidence type="ECO:0000256" key="2">
    <source>
        <dbReference type="ARBA" id="ARBA00022692"/>
    </source>
</evidence>
<dbReference type="GO" id="GO:0005794">
    <property type="term" value="C:Golgi apparatus"/>
    <property type="evidence" value="ECO:0007669"/>
    <property type="project" value="TreeGrafter"/>
</dbReference>
<gene>
    <name evidence="7" type="ORF">A9K55_003735</name>
</gene>
<dbReference type="InterPro" id="IPR004895">
    <property type="entry name" value="Prenylated_rab_accept_PRA1"/>
</dbReference>
<evidence type="ECO:0000256" key="1">
    <source>
        <dbReference type="ARBA" id="ARBA00004141"/>
    </source>
</evidence>
<dbReference type="VEuPathDB" id="FungiDB:A9K55_003735"/>
<feature type="compositionally biased region" description="Polar residues" evidence="5">
    <location>
        <begin position="508"/>
        <end position="520"/>
    </location>
</feature>
<feature type="compositionally biased region" description="Polar residues" evidence="5">
    <location>
        <begin position="307"/>
        <end position="317"/>
    </location>
</feature>
<feature type="region of interest" description="Disordered" evidence="5">
    <location>
        <begin position="307"/>
        <end position="617"/>
    </location>
</feature>
<sequence>MSRIQIPLDALTSRLNLGERFQGFRAGPLSGRFSNLKPISEFLDFKRISKPANFGEAQSRVNYNLSHYSSNYAVVFSMLSIYALLTNWLLLFDIILVVCGMFIIGRLDGRDLEIGTFRATSSQLYTGLLIVAIPLGLIASPFSTLMWLIGASGVAILGGLGGRPQAPKFAPQWGRPSRRGRRRTDGDAGLYELMFGNGRVEDVGSDDDESDGHGVGLPARRQTRFISDSLQFTGTDLGDRSDGVVRRGKRYQNSGDESDSQATSDNGESEDEDETEGSQSGNSQLSVSAREDALVQSALKRISRAQAQGRTDVNLNKNELAALERRRKRMQEEAERAERERAARASGSSGSDRKKKHKEQRVAVPLSQFVPVSKKERSGSSHPPRKDSLPSRSIVGDSPDQQVYPPMGYFPPPSQSRSRSSSHLQRPGSRARDTNNNSPPVAYYQYASGSSHRHASDSMTRSHTRGLPREDAWNPDSSLDPFQYQTDGARAAYSASSRGSRSEAGYRQSSHGHGTSSPATRSHHGSARPSLSRVSDSSETSGEDTASDELGNGAQIREQQQQQQQQQQKQPVRGRRSRDIVVEVEPEPPLPPPPPAKKKSSSPTKRKPAPNGKKKKR</sequence>
<evidence type="ECO:0000313" key="7">
    <source>
        <dbReference type="EMBL" id="ATY59595.1"/>
    </source>
</evidence>
<proteinExistence type="predicted"/>
<feature type="region of interest" description="Disordered" evidence="5">
    <location>
        <begin position="201"/>
        <end position="220"/>
    </location>
</feature>
<feature type="transmembrane region" description="Helical" evidence="6">
    <location>
        <begin position="124"/>
        <end position="149"/>
    </location>
</feature>
<evidence type="ECO:0000256" key="3">
    <source>
        <dbReference type="ARBA" id="ARBA00022989"/>
    </source>
</evidence>
<feature type="compositionally biased region" description="Low complexity" evidence="5">
    <location>
        <begin position="559"/>
        <end position="570"/>
    </location>
</feature>
<dbReference type="VEuPathDB" id="FungiDB:CCM_06376"/>
<dbReference type="Proteomes" id="UP000323067">
    <property type="component" value="Chromosome iv"/>
</dbReference>
<accession>A0A2H4S909</accession>
<keyword evidence="3 6" id="KW-1133">Transmembrane helix</keyword>
<dbReference type="Pfam" id="PF03208">
    <property type="entry name" value="PRA1"/>
    <property type="match status" value="1"/>
</dbReference>
<evidence type="ECO:0000256" key="6">
    <source>
        <dbReference type="SAM" id="Phobius"/>
    </source>
</evidence>
<feature type="compositionally biased region" description="Basic residues" evidence="5">
    <location>
        <begin position="596"/>
        <end position="617"/>
    </location>
</feature>
<dbReference type="OrthoDB" id="63113at2759"/>
<dbReference type="VEuPathDB" id="FungiDB:CCM_06377"/>
<feature type="compositionally biased region" description="Basic and acidic residues" evidence="5">
    <location>
        <begin position="373"/>
        <end position="389"/>
    </location>
</feature>
<dbReference type="AlphaFoldDB" id="A0A2H4S909"/>
<feature type="compositionally biased region" description="Basic and acidic residues" evidence="5">
    <location>
        <begin position="330"/>
        <end position="343"/>
    </location>
</feature>
<feature type="region of interest" description="Disordered" evidence="5">
    <location>
        <begin position="236"/>
        <end position="288"/>
    </location>
</feature>
<dbReference type="PANTHER" id="PTHR19317:SF0">
    <property type="entry name" value="PRENYLATED RAB ACCEPTOR PROTEIN 1"/>
    <property type="match status" value="1"/>
</dbReference>
<name>A0A2H4S909_CORMI</name>
<dbReference type="GO" id="GO:0016020">
    <property type="term" value="C:membrane"/>
    <property type="evidence" value="ECO:0007669"/>
    <property type="project" value="UniProtKB-SubCell"/>
</dbReference>
<feature type="compositionally biased region" description="Low complexity" evidence="5">
    <location>
        <begin position="488"/>
        <end position="507"/>
    </location>
</feature>
<comment type="subcellular location">
    <subcellularLocation>
        <location evidence="1">Membrane</location>
        <topology evidence="1">Multi-pass membrane protein</topology>
    </subcellularLocation>
</comment>
<protein>
    <submittedName>
        <fullName evidence="7">Prenylated Rab acceptor 1</fullName>
    </submittedName>
</protein>
<feature type="compositionally biased region" description="Acidic residues" evidence="5">
    <location>
        <begin position="267"/>
        <end position="276"/>
    </location>
</feature>
<keyword evidence="4 6" id="KW-0472">Membrane</keyword>
<organism evidence="7 8">
    <name type="scientific">Cordyceps militaris</name>
    <name type="common">Caterpillar fungus</name>
    <name type="synonym">Clavaria militaris</name>
    <dbReference type="NCBI Taxonomy" id="73501"/>
    <lineage>
        <taxon>Eukaryota</taxon>
        <taxon>Fungi</taxon>
        <taxon>Dikarya</taxon>
        <taxon>Ascomycota</taxon>
        <taxon>Pezizomycotina</taxon>
        <taxon>Sordariomycetes</taxon>
        <taxon>Hypocreomycetidae</taxon>
        <taxon>Hypocreales</taxon>
        <taxon>Cordycipitaceae</taxon>
        <taxon>Cordyceps</taxon>
    </lineage>
</organism>
<reference evidence="7 8" key="1">
    <citation type="journal article" date="2017" name="BMC Genomics">
        <title>Chromosome level assembly and secondary metabolite potential of the parasitic fungus Cordyceps militaris.</title>
        <authorList>
            <person name="Kramer G.J."/>
            <person name="Nodwell J.R."/>
        </authorList>
    </citation>
    <scope>NUCLEOTIDE SEQUENCE [LARGE SCALE GENOMIC DNA]</scope>
    <source>
        <strain evidence="7 8">ATCC 34164</strain>
    </source>
</reference>
<evidence type="ECO:0000313" key="8">
    <source>
        <dbReference type="Proteomes" id="UP000323067"/>
    </source>
</evidence>